<feature type="compositionally biased region" description="Low complexity" evidence="1">
    <location>
        <begin position="249"/>
        <end position="270"/>
    </location>
</feature>
<proteinExistence type="predicted"/>
<accession>A0A1W1E040</accession>
<evidence type="ECO:0000256" key="1">
    <source>
        <dbReference type="SAM" id="MobiDB-lite"/>
    </source>
</evidence>
<evidence type="ECO:0000313" key="2">
    <source>
        <dbReference type="EMBL" id="SFV87228.1"/>
    </source>
</evidence>
<name>A0A1W1E040_9ZZZZ</name>
<organism evidence="2">
    <name type="scientific">hydrothermal vent metagenome</name>
    <dbReference type="NCBI Taxonomy" id="652676"/>
    <lineage>
        <taxon>unclassified sequences</taxon>
        <taxon>metagenomes</taxon>
        <taxon>ecological metagenomes</taxon>
    </lineage>
</organism>
<protein>
    <submittedName>
        <fullName evidence="2">Uncharacterized protein</fullName>
    </submittedName>
</protein>
<feature type="compositionally biased region" description="Low complexity" evidence="1">
    <location>
        <begin position="147"/>
        <end position="178"/>
    </location>
</feature>
<gene>
    <name evidence="2" type="ORF">MNB_SUP05-SYMBIONT-4-754</name>
</gene>
<dbReference type="AlphaFoldDB" id="A0A1W1E040"/>
<dbReference type="EMBL" id="FPHY01000170">
    <property type="protein sequence ID" value="SFV87228.1"/>
    <property type="molecule type" value="Genomic_DNA"/>
</dbReference>
<feature type="region of interest" description="Disordered" evidence="1">
    <location>
        <begin position="203"/>
        <end position="281"/>
    </location>
</feature>
<reference evidence="2" key="1">
    <citation type="submission" date="2016-10" db="EMBL/GenBank/DDBJ databases">
        <authorList>
            <person name="de Groot N.N."/>
        </authorList>
    </citation>
    <scope>NUCLEOTIDE SEQUENCE</scope>
</reference>
<sequence>MQKIISYFISLSLLLSSFSTFATIELCESGTKSSSNGILHIQNSEYIKPKDEDKHNDEPIPSFCVCQTGFEKKFFNHQQLWINKEGKNAGFQGNCSLISKNTNANTDAWKNSLTYASFAVESAAAISGIGYIGYKIYSGCCSSPNGGANPPNQANPSPNPNDSSSDSGPWEETSSTDSSGGGIADNSEVLANRLAHDRGVIEEEGASGSTDGDVVPNTGDLTTDSGFMRSQPLSAASTDDELMLKSYNGSASDGPSGSGDPSDPSRTPPGENSADEENTCF</sequence>
<feature type="region of interest" description="Disordered" evidence="1">
    <location>
        <begin position="147"/>
        <end position="185"/>
    </location>
</feature>